<name>A0ABP5LWG8_9ACTN</name>
<evidence type="ECO:0000313" key="1">
    <source>
        <dbReference type="EMBL" id="GAA2155063.1"/>
    </source>
</evidence>
<proteinExistence type="predicted"/>
<dbReference type="EMBL" id="BAAANT010000044">
    <property type="protein sequence ID" value="GAA2155063.1"/>
    <property type="molecule type" value="Genomic_DNA"/>
</dbReference>
<accession>A0ABP5LWG8</accession>
<reference evidence="2" key="1">
    <citation type="journal article" date="2019" name="Int. J. Syst. Evol. Microbiol.">
        <title>The Global Catalogue of Microorganisms (GCM) 10K type strain sequencing project: providing services to taxonomists for standard genome sequencing and annotation.</title>
        <authorList>
            <consortium name="The Broad Institute Genomics Platform"/>
            <consortium name="The Broad Institute Genome Sequencing Center for Infectious Disease"/>
            <person name="Wu L."/>
            <person name="Ma J."/>
        </authorList>
    </citation>
    <scope>NUCLEOTIDE SEQUENCE [LARGE SCALE GENOMIC DNA]</scope>
    <source>
        <strain evidence="2">JCM 14560</strain>
    </source>
</reference>
<organism evidence="1 2">
    <name type="scientific">Kitasatospora kazusensis</name>
    <dbReference type="NCBI Taxonomy" id="407974"/>
    <lineage>
        <taxon>Bacteria</taxon>
        <taxon>Bacillati</taxon>
        <taxon>Actinomycetota</taxon>
        <taxon>Actinomycetes</taxon>
        <taxon>Kitasatosporales</taxon>
        <taxon>Streptomycetaceae</taxon>
        <taxon>Kitasatospora</taxon>
    </lineage>
</organism>
<keyword evidence="2" id="KW-1185">Reference proteome</keyword>
<evidence type="ECO:0000313" key="2">
    <source>
        <dbReference type="Proteomes" id="UP001422759"/>
    </source>
</evidence>
<protein>
    <submittedName>
        <fullName evidence="1">Uncharacterized protein</fullName>
    </submittedName>
</protein>
<gene>
    <name evidence="1" type="ORF">GCM10009760_54680</name>
</gene>
<sequence length="58" mass="6253">MGAVSAAVWAYKSMHYAEEAVRILLAQGYPPTNSQSSTRTCRVTQATQGSHEVLVPDS</sequence>
<dbReference type="Proteomes" id="UP001422759">
    <property type="component" value="Unassembled WGS sequence"/>
</dbReference>
<comment type="caution">
    <text evidence="1">The sequence shown here is derived from an EMBL/GenBank/DDBJ whole genome shotgun (WGS) entry which is preliminary data.</text>
</comment>